<dbReference type="STRING" id="1048260.LFML04_1666"/>
<dbReference type="InterPro" id="IPR003346">
    <property type="entry name" value="Transposase_20"/>
</dbReference>
<dbReference type="KEGG" id="lfi:LFML04_1666"/>
<evidence type="ECO:0000313" key="3">
    <source>
        <dbReference type="Proteomes" id="UP000006177"/>
    </source>
</evidence>
<organism evidence="2 3">
    <name type="scientific">Leptospirillum ferriphilum (strain ML-04)</name>
    <dbReference type="NCBI Taxonomy" id="1048260"/>
    <lineage>
        <taxon>Bacteria</taxon>
        <taxon>Pseudomonadati</taxon>
        <taxon>Nitrospirota</taxon>
        <taxon>Nitrospiria</taxon>
        <taxon>Nitrospirales</taxon>
        <taxon>Nitrospiraceae</taxon>
        <taxon>Leptospirillum</taxon>
    </lineage>
</organism>
<dbReference type="GO" id="GO:0003677">
    <property type="term" value="F:DNA binding"/>
    <property type="evidence" value="ECO:0007669"/>
    <property type="project" value="InterPro"/>
</dbReference>
<dbReference type="GO" id="GO:0006313">
    <property type="term" value="P:DNA transposition"/>
    <property type="evidence" value="ECO:0007669"/>
    <property type="project" value="InterPro"/>
</dbReference>
<accession>J9ZDH3</accession>
<evidence type="ECO:0000313" key="2">
    <source>
        <dbReference type="EMBL" id="AFS53868.1"/>
    </source>
</evidence>
<protein>
    <submittedName>
        <fullName evidence="2">Transposase IS116/IS110/IS902 family protein</fullName>
    </submittedName>
</protein>
<feature type="domain" description="Transposase IS116/IS110/IS902 C-terminal" evidence="1">
    <location>
        <begin position="51"/>
        <end position="90"/>
    </location>
</feature>
<dbReference type="RefSeq" id="WP_014961372.1">
    <property type="nucleotide sequence ID" value="NC_018649.1"/>
</dbReference>
<dbReference type="Pfam" id="PF02371">
    <property type="entry name" value="Transposase_20"/>
    <property type="match status" value="1"/>
</dbReference>
<name>J9ZDH3_LEPFM</name>
<reference evidence="2 3" key="1">
    <citation type="journal article" date="2011" name="J. Microbiol.">
        <title>Complete genome of Leptospirillum ferriphilum ML-04 provides insight into its physiology and environmental adaptation.</title>
        <authorList>
            <person name="Mi S."/>
            <person name="Song J."/>
            <person name="Lin J."/>
            <person name="Che Y."/>
            <person name="Zheng H."/>
            <person name="Lin J."/>
        </authorList>
    </citation>
    <scope>NUCLEOTIDE SEQUENCE [LARGE SCALE GENOMIC DNA]</scope>
    <source>
        <strain evidence="2 3">ML-04</strain>
    </source>
</reference>
<dbReference type="Proteomes" id="UP000006177">
    <property type="component" value="Chromosome"/>
</dbReference>
<dbReference type="HOGENOM" id="CLU_2180577_0_0_0"/>
<dbReference type="AlphaFoldDB" id="J9ZDH3"/>
<sequence length="109" mass="12468">MDPENTALSPFVQELFGTLKDQFKDLEDRISLFDDRILRIHRTHPVCQRLSRVPGIAFFENSRHLSAWLGLVPRQASSGGKARLGRISKRVLMIAYIRPERDRIIPATG</sequence>
<gene>
    <name evidence="2" type="ordered locus">LFML04_1666</name>
</gene>
<dbReference type="GO" id="GO:0004803">
    <property type="term" value="F:transposase activity"/>
    <property type="evidence" value="ECO:0007669"/>
    <property type="project" value="InterPro"/>
</dbReference>
<proteinExistence type="predicted"/>
<dbReference type="EMBL" id="CP002919">
    <property type="protein sequence ID" value="AFS53868.1"/>
    <property type="molecule type" value="Genomic_DNA"/>
</dbReference>
<evidence type="ECO:0000259" key="1">
    <source>
        <dbReference type="Pfam" id="PF02371"/>
    </source>
</evidence>